<sequence length="142" mass="17047">MKQSFKNISFIIFKKYFFIILKNDLCNNLNVATKCIFTGKFVFINRKKNMDIRNFINSLEMNLLVIDQKIRNQGTSNHTVSNNLIEACFVVIKKFESNSYCYDLYKKQFGIKENQKILFMRLKVKIDKDFFYKFILHMGIFF</sequence>
<reference evidence="1" key="1">
    <citation type="journal article" date="2015" name="Genome Biol. Evol.">
        <title>Nucleomorph Genome Sequences of Two Chlorarachniophytes, Amorphochlora amoebiformis and Lotharella vacuolata.</title>
        <authorList>
            <person name="Suzuki S."/>
            <person name="Shirato S."/>
            <person name="Hirakawa Y."/>
            <person name="Ishida K."/>
        </authorList>
    </citation>
    <scope>NUCLEOTIDE SEQUENCE</scope>
    <source>
        <strain evidence="1">CCMP240</strain>
    </source>
</reference>
<organism evidence="1">
    <name type="scientific">Lotharella vacuolata</name>
    <dbReference type="NCBI Taxonomy" id="74820"/>
    <lineage>
        <taxon>Eukaryota</taxon>
        <taxon>Sar</taxon>
        <taxon>Rhizaria</taxon>
        <taxon>Cercozoa</taxon>
        <taxon>Chlorarachniophyceae</taxon>
        <taxon>Lotharella</taxon>
    </lineage>
</organism>
<dbReference type="AlphaFoldDB" id="A0A0H5BHD4"/>
<dbReference type="EMBL" id="AB996600">
    <property type="protein sequence ID" value="BAS01553.1"/>
    <property type="molecule type" value="Genomic_DNA"/>
</dbReference>
<protein>
    <submittedName>
        <fullName evidence="1">Uncharacterized protein</fullName>
    </submittedName>
</protein>
<evidence type="ECO:0000313" key="1">
    <source>
        <dbReference type="EMBL" id="BAS01553.1"/>
    </source>
</evidence>
<geneLocation type="nucleomorph" evidence="1"/>
<name>A0A0H5BHD4_9EUKA</name>
<proteinExistence type="predicted"/>
<accession>A0A0H5BHD4</accession>
<keyword evidence="1" id="KW-0542">Nucleomorph</keyword>